<keyword evidence="3" id="KW-1185">Reference proteome</keyword>
<protein>
    <recommendedName>
        <fullName evidence="4">Secreted protein</fullName>
    </recommendedName>
</protein>
<feature type="chain" id="PRO_5003514248" description="Secreted protein" evidence="1">
    <location>
        <begin position="22"/>
        <end position="108"/>
    </location>
</feature>
<dbReference type="OrthoDB" id="997115at2"/>
<organism evidence="2 3">
    <name type="scientific">Owenweeksia hongkongensis (strain DSM 17368 / CIP 108786 / JCM 12287 / NRRL B-23963 / UST20020801)</name>
    <dbReference type="NCBI Taxonomy" id="926562"/>
    <lineage>
        <taxon>Bacteria</taxon>
        <taxon>Pseudomonadati</taxon>
        <taxon>Bacteroidota</taxon>
        <taxon>Flavobacteriia</taxon>
        <taxon>Flavobacteriales</taxon>
        <taxon>Owenweeksiaceae</taxon>
        <taxon>Owenweeksia</taxon>
    </lineage>
</organism>
<dbReference type="STRING" id="926562.Oweho_2076"/>
<dbReference type="Proteomes" id="UP000005631">
    <property type="component" value="Chromosome"/>
</dbReference>
<dbReference type="HOGENOM" id="CLU_151876_1_1_10"/>
<dbReference type="Pfam" id="PF20365">
    <property type="entry name" value="DUF6660"/>
    <property type="match status" value="1"/>
</dbReference>
<evidence type="ECO:0000313" key="3">
    <source>
        <dbReference type="Proteomes" id="UP000005631"/>
    </source>
</evidence>
<evidence type="ECO:0000256" key="1">
    <source>
        <dbReference type="SAM" id="SignalP"/>
    </source>
</evidence>
<name>G8R3J5_OWEHD</name>
<dbReference type="InterPro" id="IPR046601">
    <property type="entry name" value="DUF6660"/>
</dbReference>
<evidence type="ECO:0008006" key="4">
    <source>
        <dbReference type="Google" id="ProtNLM"/>
    </source>
</evidence>
<dbReference type="AlphaFoldDB" id="G8R3J5"/>
<gene>
    <name evidence="2" type="ordered locus">Oweho_2076</name>
</gene>
<reference evidence="2 3" key="1">
    <citation type="journal article" date="2012" name="Stand. Genomic Sci.">
        <title>Genome sequence of the orange-pigmented seawater bacterium Owenweeksia hongkongensis type strain (UST20020801(T)).</title>
        <authorList>
            <person name="Riedel T."/>
            <person name="Held B."/>
            <person name="Nolan M."/>
            <person name="Lucas S."/>
            <person name="Lapidus A."/>
            <person name="Tice H."/>
            <person name="Del Rio T.G."/>
            <person name="Cheng J.F."/>
            <person name="Han C."/>
            <person name="Tapia R."/>
            <person name="Goodwin L.A."/>
            <person name="Pitluck S."/>
            <person name="Liolios K."/>
            <person name="Mavromatis K."/>
            <person name="Pagani I."/>
            <person name="Ivanova N."/>
            <person name="Mikhailova N."/>
            <person name="Pati A."/>
            <person name="Chen A."/>
            <person name="Palaniappan K."/>
            <person name="Rohde M."/>
            <person name="Tindall B.J."/>
            <person name="Detter J.C."/>
            <person name="Goker M."/>
            <person name="Woyke T."/>
            <person name="Bristow J."/>
            <person name="Eisen J.A."/>
            <person name="Markowitz V."/>
            <person name="Hugenholtz P."/>
            <person name="Klenk H.P."/>
            <person name="Kyrpides N.C."/>
        </authorList>
    </citation>
    <scope>NUCLEOTIDE SEQUENCE</scope>
    <source>
        <strain evidence="3">DSM 17368 / JCM 12287 / NRRL B-23963</strain>
    </source>
</reference>
<keyword evidence="1" id="KW-0732">Signal</keyword>
<proteinExistence type="predicted"/>
<evidence type="ECO:0000313" key="2">
    <source>
        <dbReference type="EMBL" id="AEV33051.1"/>
    </source>
</evidence>
<feature type="signal peptide" evidence="1">
    <location>
        <begin position="1"/>
        <end position="21"/>
    </location>
</feature>
<accession>G8R3J5</accession>
<sequence length="108" mass="11978">MRALAFIMAAYILALAFMPCADNPSVHDEADDHAVVLADIGSPCGDHHHNPEDTCSPLCFCNCCHTHVNHEEAHFFFSSIQHQTVLNSFYNGRETSSFVNPPLRPPQV</sequence>
<dbReference type="EMBL" id="CP003156">
    <property type="protein sequence ID" value="AEV33051.1"/>
    <property type="molecule type" value="Genomic_DNA"/>
</dbReference>
<dbReference type="RefSeq" id="WP_014202400.1">
    <property type="nucleotide sequence ID" value="NC_016599.1"/>
</dbReference>
<dbReference type="KEGG" id="oho:Oweho_2076"/>